<sequence>MENVVALMREVHVELEEVRKEEQALQSYDEPEGSRAFANARSTTSGPKSSTLPLPGSTRQPPPPCRQGRQQHSPSAQSFCREHRFTHLPDLFRGKSRLLTEKVHPHVCWTALISLGSRRKIGHLKLSLWQTSVIVPASSNYPNINAKFPDTKLLQSGARMYQLKLRLFYNRILLGNGGGKKKGWWWLGNPILVQRSVFYFGFPRQRRSEERRKSPDMREKLKTPTRQPGK</sequence>
<feature type="region of interest" description="Disordered" evidence="1">
    <location>
        <begin position="20"/>
        <end position="77"/>
    </location>
</feature>
<dbReference type="EMBL" id="BPLR01000941">
    <property type="protein sequence ID" value="GIY98618.1"/>
    <property type="molecule type" value="Genomic_DNA"/>
</dbReference>
<feature type="region of interest" description="Disordered" evidence="1">
    <location>
        <begin position="206"/>
        <end position="230"/>
    </location>
</feature>
<proteinExistence type="predicted"/>
<name>A0AAV4XWC5_CAEEX</name>
<feature type="compositionally biased region" description="Basic and acidic residues" evidence="1">
    <location>
        <begin position="206"/>
        <end position="222"/>
    </location>
</feature>
<evidence type="ECO:0000256" key="1">
    <source>
        <dbReference type="SAM" id="MobiDB-lite"/>
    </source>
</evidence>
<keyword evidence="3" id="KW-1185">Reference proteome</keyword>
<feature type="compositionally biased region" description="Polar residues" evidence="1">
    <location>
        <begin position="40"/>
        <end position="52"/>
    </location>
</feature>
<accession>A0AAV4XWC5</accession>
<evidence type="ECO:0000313" key="2">
    <source>
        <dbReference type="EMBL" id="GIY98618.1"/>
    </source>
</evidence>
<dbReference type="AlphaFoldDB" id="A0AAV4XWC5"/>
<gene>
    <name evidence="2" type="primary">sif_0</name>
    <name evidence="2" type="ORF">CEXT_466001</name>
</gene>
<dbReference type="Proteomes" id="UP001054945">
    <property type="component" value="Unassembled WGS sequence"/>
</dbReference>
<organism evidence="2 3">
    <name type="scientific">Caerostris extrusa</name>
    <name type="common">Bark spider</name>
    <name type="synonym">Caerostris bankana</name>
    <dbReference type="NCBI Taxonomy" id="172846"/>
    <lineage>
        <taxon>Eukaryota</taxon>
        <taxon>Metazoa</taxon>
        <taxon>Ecdysozoa</taxon>
        <taxon>Arthropoda</taxon>
        <taxon>Chelicerata</taxon>
        <taxon>Arachnida</taxon>
        <taxon>Araneae</taxon>
        <taxon>Araneomorphae</taxon>
        <taxon>Entelegynae</taxon>
        <taxon>Araneoidea</taxon>
        <taxon>Araneidae</taxon>
        <taxon>Caerostris</taxon>
    </lineage>
</organism>
<protein>
    <submittedName>
        <fullName evidence="2">Protein still life, isoform SIF type 1</fullName>
    </submittedName>
</protein>
<comment type="caution">
    <text evidence="2">The sequence shown here is derived from an EMBL/GenBank/DDBJ whole genome shotgun (WGS) entry which is preliminary data.</text>
</comment>
<reference evidence="2 3" key="1">
    <citation type="submission" date="2021-06" db="EMBL/GenBank/DDBJ databases">
        <title>Caerostris extrusa draft genome.</title>
        <authorList>
            <person name="Kono N."/>
            <person name="Arakawa K."/>
        </authorList>
    </citation>
    <scope>NUCLEOTIDE SEQUENCE [LARGE SCALE GENOMIC DNA]</scope>
</reference>
<evidence type="ECO:0000313" key="3">
    <source>
        <dbReference type="Proteomes" id="UP001054945"/>
    </source>
</evidence>